<keyword evidence="1" id="KW-0812">Transmembrane</keyword>
<proteinExistence type="predicted"/>
<dbReference type="EMBL" id="JAICCF010000004">
    <property type="protein sequence ID" value="MBW8686984.1"/>
    <property type="molecule type" value="Genomic_DNA"/>
</dbReference>
<organism evidence="2 3">
    <name type="scientific">Chitinophaga rhizophila</name>
    <dbReference type="NCBI Taxonomy" id="2866212"/>
    <lineage>
        <taxon>Bacteria</taxon>
        <taxon>Pseudomonadati</taxon>
        <taxon>Bacteroidota</taxon>
        <taxon>Chitinophagia</taxon>
        <taxon>Chitinophagales</taxon>
        <taxon>Chitinophagaceae</taxon>
        <taxon>Chitinophaga</taxon>
    </lineage>
</organism>
<evidence type="ECO:0000313" key="2">
    <source>
        <dbReference type="EMBL" id="MBW8686984.1"/>
    </source>
</evidence>
<evidence type="ECO:0000256" key="1">
    <source>
        <dbReference type="SAM" id="Phobius"/>
    </source>
</evidence>
<comment type="caution">
    <text evidence="2">The sequence shown here is derived from an EMBL/GenBank/DDBJ whole genome shotgun (WGS) entry which is preliminary data.</text>
</comment>
<sequence>MPSNDYARAGRDNAFRGTILTAGIITAVVGAPYVFALAEKSFWSIAIWASVPTNQATTLSVTGFAFNVLNPDPNSQVDFGGSSKAGSYANLLLKNKFGNVVQLIVEKNST</sequence>
<reference evidence="2 3" key="1">
    <citation type="submission" date="2021-08" db="EMBL/GenBank/DDBJ databases">
        <title>The genome sequence of Chitinophaga sp. B61.</title>
        <authorList>
            <person name="Zhang X."/>
        </authorList>
    </citation>
    <scope>NUCLEOTIDE SEQUENCE [LARGE SCALE GENOMIC DNA]</scope>
    <source>
        <strain evidence="2 3">B61</strain>
    </source>
</reference>
<gene>
    <name evidence="2" type="ORF">K1Y79_21795</name>
</gene>
<keyword evidence="1" id="KW-0472">Membrane</keyword>
<feature type="transmembrane region" description="Helical" evidence="1">
    <location>
        <begin position="20"/>
        <end position="38"/>
    </location>
</feature>
<protein>
    <submittedName>
        <fullName evidence="2">Uncharacterized protein</fullName>
    </submittedName>
</protein>
<accession>A0ABS7GJQ4</accession>
<evidence type="ECO:0000313" key="3">
    <source>
        <dbReference type="Proteomes" id="UP000812961"/>
    </source>
</evidence>
<keyword evidence="1" id="KW-1133">Transmembrane helix</keyword>
<dbReference type="RefSeq" id="WP_220252311.1">
    <property type="nucleotide sequence ID" value="NZ_JAICCF010000004.1"/>
</dbReference>
<name>A0ABS7GJQ4_9BACT</name>
<dbReference type="Proteomes" id="UP000812961">
    <property type="component" value="Unassembled WGS sequence"/>
</dbReference>
<keyword evidence="3" id="KW-1185">Reference proteome</keyword>